<dbReference type="EMBL" id="UINC01113821">
    <property type="protein sequence ID" value="SVC83689.1"/>
    <property type="molecule type" value="Genomic_DNA"/>
</dbReference>
<organism evidence="1">
    <name type="scientific">marine metagenome</name>
    <dbReference type="NCBI Taxonomy" id="408172"/>
    <lineage>
        <taxon>unclassified sequences</taxon>
        <taxon>metagenomes</taxon>
        <taxon>ecological metagenomes</taxon>
    </lineage>
</organism>
<feature type="non-terminal residue" evidence="1">
    <location>
        <position position="1"/>
    </location>
</feature>
<evidence type="ECO:0000313" key="1">
    <source>
        <dbReference type="EMBL" id="SVC83689.1"/>
    </source>
</evidence>
<dbReference type="AlphaFoldDB" id="A0A382QDP8"/>
<reference evidence="1" key="1">
    <citation type="submission" date="2018-05" db="EMBL/GenBank/DDBJ databases">
        <authorList>
            <person name="Lanie J.A."/>
            <person name="Ng W.-L."/>
            <person name="Kazmierczak K.M."/>
            <person name="Andrzejewski T.M."/>
            <person name="Davidsen T.M."/>
            <person name="Wayne K.J."/>
            <person name="Tettelin H."/>
            <person name="Glass J.I."/>
            <person name="Rusch D."/>
            <person name="Podicherti R."/>
            <person name="Tsui H.-C.T."/>
            <person name="Winkler M.E."/>
        </authorList>
    </citation>
    <scope>NUCLEOTIDE SEQUENCE</scope>
</reference>
<protein>
    <submittedName>
        <fullName evidence="1">Uncharacterized protein</fullName>
    </submittedName>
</protein>
<gene>
    <name evidence="1" type="ORF">METZ01_LOCUS336543</name>
</gene>
<proteinExistence type="predicted"/>
<name>A0A382QDP8_9ZZZZ</name>
<accession>A0A382QDP8</accession>
<sequence length="67" mass="7203">VQHFAVIVPFHAVLCRAEKATSRRVPEPSCARIVCVLGVCWRCDCVACLGSLGASVFLGVCWRGAVQ</sequence>